<dbReference type="InterPro" id="IPR046342">
    <property type="entry name" value="CBS_dom_sf"/>
</dbReference>
<dbReference type="SUPFAM" id="SSF54631">
    <property type="entry name" value="CBS-domain pair"/>
    <property type="match status" value="1"/>
</dbReference>
<dbReference type="PROSITE" id="PS51371">
    <property type="entry name" value="CBS"/>
    <property type="match status" value="2"/>
</dbReference>
<organism evidence="4">
    <name type="scientific">candidate division WOR-3 bacterium</name>
    <dbReference type="NCBI Taxonomy" id="2052148"/>
    <lineage>
        <taxon>Bacteria</taxon>
        <taxon>Bacteria division WOR-3</taxon>
    </lineage>
</organism>
<evidence type="ECO:0000256" key="2">
    <source>
        <dbReference type="PROSITE-ProRule" id="PRU00703"/>
    </source>
</evidence>
<evidence type="ECO:0000313" key="4">
    <source>
        <dbReference type="EMBL" id="HHF53563.1"/>
    </source>
</evidence>
<dbReference type="CDD" id="cd02205">
    <property type="entry name" value="CBS_pair_SF"/>
    <property type="match status" value="1"/>
</dbReference>
<dbReference type="Gene3D" id="3.10.580.10">
    <property type="entry name" value="CBS-domain"/>
    <property type="match status" value="2"/>
</dbReference>
<proteinExistence type="predicted"/>
<dbReference type="PANTHER" id="PTHR43080:SF2">
    <property type="entry name" value="CBS DOMAIN-CONTAINING PROTEIN"/>
    <property type="match status" value="1"/>
</dbReference>
<dbReference type="EMBL" id="DRTX01000223">
    <property type="protein sequence ID" value="HHF53563.1"/>
    <property type="molecule type" value="Genomic_DNA"/>
</dbReference>
<dbReference type="AlphaFoldDB" id="A0A7V5LUZ7"/>
<gene>
    <name evidence="4" type="ORF">ENL43_04285</name>
</gene>
<comment type="caution">
    <text evidence="4">The sequence shown here is derived from an EMBL/GenBank/DDBJ whole genome shotgun (WGS) entry which is preliminary data.</text>
</comment>
<dbReference type="PANTHER" id="PTHR43080">
    <property type="entry name" value="CBS DOMAIN-CONTAINING PROTEIN CBSX3, MITOCHONDRIAL"/>
    <property type="match status" value="1"/>
</dbReference>
<sequence length="161" mass="18896">MKKIKKVREVMWTDIIVCRKETSLKKLLEKFKGFHTFPLVPVVDDENKLVGVVRIENLIDAFLPYDRELVRYTPFVDEFWDEDIFEVKIAPEMGILVLVEDIMDYRFDAIDADEDIKKAYKLMRMNNRCHLPVVEKGGKLVGVIGVFDIIREVFRMQGVID</sequence>
<dbReference type="InterPro" id="IPR000644">
    <property type="entry name" value="CBS_dom"/>
</dbReference>
<dbReference type="Proteomes" id="UP000886050">
    <property type="component" value="Unassembled WGS sequence"/>
</dbReference>
<protein>
    <submittedName>
        <fullName evidence="4">CBS domain-containing protein</fullName>
    </submittedName>
</protein>
<dbReference type="InterPro" id="IPR051257">
    <property type="entry name" value="Diverse_CBS-Domain"/>
</dbReference>
<feature type="domain" description="CBS" evidence="3">
    <location>
        <begin position="11"/>
        <end position="69"/>
    </location>
</feature>
<evidence type="ECO:0000259" key="3">
    <source>
        <dbReference type="PROSITE" id="PS51371"/>
    </source>
</evidence>
<dbReference type="SMART" id="SM00116">
    <property type="entry name" value="CBS"/>
    <property type="match status" value="2"/>
</dbReference>
<reference evidence="4" key="1">
    <citation type="journal article" date="2020" name="mSystems">
        <title>Genome- and Community-Level Interaction Insights into Carbon Utilization and Element Cycling Functions of Hydrothermarchaeota in Hydrothermal Sediment.</title>
        <authorList>
            <person name="Zhou Z."/>
            <person name="Liu Y."/>
            <person name="Xu W."/>
            <person name="Pan J."/>
            <person name="Luo Z.H."/>
            <person name="Li M."/>
        </authorList>
    </citation>
    <scope>NUCLEOTIDE SEQUENCE [LARGE SCALE GENOMIC DNA]</scope>
    <source>
        <strain evidence="4">HyVt-96</strain>
    </source>
</reference>
<feature type="domain" description="CBS" evidence="3">
    <location>
        <begin position="103"/>
        <end position="161"/>
    </location>
</feature>
<keyword evidence="1 2" id="KW-0129">CBS domain</keyword>
<name>A0A7V5LUZ7_UNCW3</name>
<evidence type="ECO:0000256" key="1">
    <source>
        <dbReference type="ARBA" id="ARBA00023122"/>
    </source>
</evidence>
<dbReference type="Pfam" id="PF00571">
    <property type="entry name" value="CBS"/>
    <property type="match status" value="2"/>
</dbReference>
<accession>A0A7V5LUZ7</accession>